<dbReference type="InterPro" id="IPR036305">
    <property type="entry name" value="RGS_sf"/>
</dbReference>
<reference evidence="3" key="1">
    <citation type="submission" date="2013-12" db="EMBL/GenBank/DDBJ databases">
        <authorList>
            <person name="Aslett M."/>
        </authorList>
    </citation>
    <scope>NUCLEOTIDE SEQUENCE [LARGE SCALE GENOMIC DNA]</scope>
    <source>
        <strain evidence="3">Lindley</strain>
    </source>
</reference>
<dbReference type="Proteomes" id="UP000050741">
    <property type="component" value="Unassembled WGS sequence"/>
</dbReference>
<dbReference type="Pfam" id="PF00615">
    <property type="entry name" value="RGS"/>
    <property type="match status" value="1"/>
</dbReference>
<dbReference type="SUPFAM" id="SSF48097">
    <property type="entry name" value="Regulator of G-protein signaling, RGS"/>
    <property type="match status" value="1"/>
</dbReference>
<dbReference type="SMART" id="SM00315">
    <property type="entry name" value="RGS"/>
    <property type="match status" value="1"/>
</dbReference>
<dbReference type="PRINTS" id="PR01301">
    <property type="entry name" value="RGSPROTEIN"/>
</dbReference>
<dbReference type="PROSITE" id="PS50132">
    <property type="entry name" value="RGS"/>
    <property type="match status" value="1"/>
</dbReference>
<feature type="region of interest" description="Disordered" evidence="1">
    <location>
        <begin position="122"/>
        <end position="168"/>
    </location>
</feature>
<evidence type="ECO:0000259" key="2">
    <source>
        <dbReference type="PROSITE" id="PS50132"/>
    </source>
</evidence>
<dbReference type="PANTHER" id="PTHR10845:SF259">
    <property type="entry name" value="RGS DOMAIN-CONTAINING PROTEIN-RELATED"/>
    <property type="match status" value="1"/>
</dbReference>
<organism evidence="3 4">
    <name type="scientific">Globodera pallida</name>
    <name type="common">Potato cyst nematode worm</name>
    <name type="synonym">Heterodera pallida</name>
    <dbReference type="NCBI Taxonomy" id="36090"/>
    <lineage>
        <taxon>Eukaryota</taxon>
        <taxon>Metazoa</taxon>
        <taxon>Ecdysozoa</taxon>
        <taxon>Nematoda</taxon>
        <taxon>Chromadorea</taxon>
        <taxon>Rhabditida</taxon>
        <taxon>Tylenchina</taxon>
        <taxon>Tylenchomorpha</taxon>
        <taxon>Tylenchoidea</taxon>
        <taxon>Heteroderidae</taxon>
        <taxon>Heteroderinae</taxon>
        <taxon>Globodera</taxon>
    </lineage>
</organism>
<dbReference type="AlphaFoldDB" id="A0A183BX06"/>
<dbReference type="InterPro" id="IPR016137">
    <property type="entry name" value="RGS"/>
</dbReference>
<dbReference type="InterPro" id="IPR024066">
    <property type="entry name" value="RGS_subdom1/3"/>
</dbReference>
<feature type="compositionally biased region" description="Polar residues" evidence="1">
    <location>
        <begin position="129"/>
        <end position="143"/>
    </location>
</feature>
<dbReference type="InterPro" id="IPR044926">
    <property type="entry name" value="RGS_subdomain_2"/>
</dbReference>
<evidence type="ECO:0000313" key="4">
    <source>
        <dbReference type="WBParaSite" id="GPLIN_000514500"/>
    </source>
</evidence>
<feature type="domain" description="RGS" evidence="2">
    <location>
        <begin position="42"/>
        <end position="90"/>
    </location>
</feature>
<sequence length="188" mass="21436">MAKAEGIRGILFLQLCVTGDSVLKVQVRNGAYFLKSFPISSFVKALLAHKYGCLLFREFLQSEFSEENLVFWLECEEFKRMKTETSAEQRQIDHQQQWHIMPIIQVAMELFGLNNNSSPSTGCCLPTDRPSSASASDHAQQLQFGGEKQRREQQQMTDNTTEHGHGEDHQDFVSYLARLRQFLADSAT</sequence>
<dbReference type="WBParaSite" id="GPLIN_000514500">
    <property type="protein sequence ID" value="GPLIN_000514500"/>
    <property type="gene ID" value="GPLIN_000514500"/>
</dbReference>
<evidence type="ECO:0000313" key="3">
    <source>
        <dbReference type="Proteomes" id="UP000050741"/>
    </source>
</evidence>
<keyword evidence="3" id="KW-1185">Reference proteome</keyword>
<dbReference type="Gene3D" id="1.10.167.10">
    <property type="entry name" value="Regulator of G-protein Signalling 4, domain 2"/>
    <property type="match status" value="1"/>
</dbReference>
<dbReference type="Gene3D" id="1.10.196.10">
    <property type="match status" value="1"/>
</dbReference>
<protein>
    <submittedName>
        <fullName evidence="4">RGS domain-containing protein</fullName>
    </submittedName>
</protein>
<name>A0A183BX06_GLOPA</name>
<accession>A0A183BX06</accession>
<proteinExistence type="predicted"/>
<reference evidence="4" key="3">
    <citation type="submission" date="2016-06" db="UniProtKB">
        <authorList>
            <consortium name="WormBaseParasite"/>
        </authorList>
    </citation>
    <scope>IDENTIFICATION</scope>
</reference>
<evidence type="ECO:0000256" key="1">
    <source>
        <dbReference type="SAM" id="MobiDB-lite"/>
    </source>
</evidence>
<dbReference type="PANTHER" id="PTHR10845">
    <property type="entry name" value="REGULATOR OF G PROTEIN SIGNALING"/>
    <property type="match status" value="1"/>
</dbReference>
<reference evidence="3" key="2">
    <citation type="submission" date="2014-05" db="EMBL/GenBank/DDBJ databases">
        <title>The genome and life-stage specific transcriptomes of Globodera pallida elucidate key aspects of plant parasitism by a cyst nematode.</title>
        <authorList>
            <person name="Cotton J.A."/>
            <person name="Lilley C.J."/>
            <person name="Jones L.M."/>
            <person name="Kikuchi T."/>
            <person name="Reid A.J."/>
            <person name="Thorpe P."/>
            <person name="Tsai I.J."/>
            <person name="Beasley H."/>
            <person name="Blok V."/>
            <person name="Cock P.J.A."/>
            <person name="Van den Akker S.E."/>
            <person name="Holroyd N."/>
            <person name="Hunt M."/>
            <person name="Mantelin S."/>
            <person name="Naghra H."/>
            <person name="Pain A."/>
            <person name="Palomares-Rius J.E."/>
            <person name="Zarowiecki M."/>
            <person name="Berriman M."/>
            <person name="Jones J.T."/>
            <person name="Urwin P.E."/>
        </authorList>
    </citation>
    <scope>NUCLEOTIDE SEQUENCE [LARGE SCALE GENOMIC DNA]</scope>
    <source>
        <strain evidence="3">Lindley</strain>
    </source>
</reference>